<protein>
    <recommendedName>
        <fullName evidence="4">CST complex subunit Stn1 N-terminal domain-containing protein</fullName>
    </recommendedName>
</protein>
<dbReference type="OrthoDB" id="77828at2759"/>
<evidence type="ECO:0000256" key="1">
    <source>
        <dbReference type="ARBA" id="ARBA00004574"/>
    </source>
</evidence>
<evidence type="ECO:0000259" key="4">
    <source>
        <dbReference type="Pfam" id="PF10451"/>
    </source>
</evidence>
<dbReference type="Proteomes" id="UP000769528">
    <property type="component" value="Unassembled WGS sequence"/>
</dbReference>
<dbReference type="Pfam" id="PF10451">
    <property type="entry name" value="Stn1"/>
    <property type="match status" value="1"/>
</dbReference>
<reference evidence="5" key="1">
    <citation type="journal article" date="2021" name="Open Biol.">
        <title>Shared evolutionary footprints suggest mitochondrial oxidative damage underlies multiple complex I losses in fungi.</title>
        <authorList>
            <person name="Schikora-Tamarit M.A."/>
            <person name="Marcet-Houben M."/>
            <person name="Nosek J."/>
            <person name="Gabaldon T."/>
        </authorList>
    </citation>
    <scope>NUCLEOTIDE SEQUENCE</scope>
    <source>
        <strain evidence="5">CBS6341</strain>
    </source>
</reference>
<evidence type="ECO:0000313" key="6">
    <source>
        <dbReference type="Proteomes" id="UP000769528"/>
    </source>
</evidence>
<comment type="caution">
    <text evidence="5">The sequence shown here is derived from an EMBL/GenBank/DDBJ whole genome shotgun (WGS) entry which is preliminary data.</text>
</comment>
<dbReference type="GO" id="GO:0000781">
    <property type="term" value="C:chromosome, telomeric region"/>
    <property type="evidence" value="ECO:0007669"/>
    <property type="project" value="UniProtKB-SubCell"/>
</dbReference>
<evidence type="ECO:0000256" key="3">
    <source>
        <dbReference type="ARBA" id="ARBA00022895"/>
    </source>
</evidence>
<comment type="subcellular location">
    <subcellularLocation>
        <location evidence="1">Chromosome</location>
        <location evidence="1">Telomere</location>
    </subcellularLocation>
</comment>
<dbReference type="AlphaFoldDB" id="A0A9P8P6X5"/>
<keyword evidence="3" id="KW-0779">Telomere</keyword>
<dbReference type="Gene3D" id="2.40.50.1040">
    <property type="match status" value="1"/>
</dbReference>
<proteinExistence type="predicted"/>
<accession>A0A9P8P6X5</accession>
<name>A0A9P8P6X5_9ASCO</name>
<sequence length="470" mass="55467">MKRVKISHNHPAIDFAPGVLNIVSRIANKEYYKPETFHSSPFYDQIVPVFAYDIKNSVNLLEIYGIDGAILNKSGIILINNHPIRKVKLVGLVLDYRIKTIRNEEYYILDIDDSSGVMINAKIKSKELISGFEGKYIEIVGIPNKIFDRFEITILNYRLNDEFYKQINQFKFWSICFKFRKLLQIPWLQSEQINNDPIIVQNIHQLNRKRLQLQTQFQNLNGIDEEDFQTLILDSKVYTKNRIKYDDVTDSLFNDIYEIIKEEESSSSIESNWIGIGFDIKSIVPLTTRQEILLILFKWIIRYRKLNFTIDELLSYNKISFKLEQLINEEQNEEIIDLVSDDDDNNNTIGSIQTLQTLKVTHLNSIFESISIITLNDTEQLLNLFEYLEKILFKLPNENSRLKFKSLLFLNHYNNHIDTQQSSSVIELDQTLLNHLIYWYLSKEGDLNWKYNEQLEWWYDNGSSEIINLD</sequence>
<reference evidence="5" key="2">
    <citation type="submission" date="2021-01" db="EMBL/GenBank/DDBJ databases">
        <authorList>
            <person name="Schikora-Tamarit M.A."/>
        </authorList>
    </citation>
    <scope>NUCLEOTIDE SEQUENCE</scope>
    <source>
        <strain evidence="5">CBS6341</strain>
    </source>
</reference>
<organism evidence="5 6">
    <name type="scientific">Wickerhamomyces mucosus</name>
    <dbReference type="NCBI Taxonomy" id="1378264"/>
    <lineage>
        <taxon>Eukaryota</taxon>
        <taxon>Fungi</taxon>
        <taxon>Dikarya</taxon>
        <taxon>Ascomycota</taxon>
        <taxon>Saccharomycotina</taxon>
        <taxon>Saccharomycetes</taxon>
        <taxon>Phaffomycetales</taxon>
        <taxon>Wickerhamomycetaceae</taxon>
        <taxon>Wickerhamomyces</taxon>
    </lineage>
</organism>
<keyword evidence="6" id="KW-1185">Reference proteome</keyword>
<evidence type="ECO:0000256" key="2">
    <source>
        <dbReference type="ARBA" id="ARBA00022454"/>
    </source>
</evidence>
<gene>
    <name evidence="5" type="ORF">WICMUC_005520</name>
</gene>
<dbReference type="InterPro" id="IPR018856">
    <property type="entry name" value="Stn1_N"/>
</dbReference>
<keyword evidence="2" id="KW-0158">Chromosome</keyword>
<dbReference type="EMBL" id="JAEUBF010001406">
    <property type="protein sequence ID" value="KAH3666703.1"/>
    <property type="molecule type" value="Genomic_DNA"/>
</dbReference>
<evidence type="ECO:0000313" key="5">
    <source>
        <dbReference type="EMBL" id="KAH3666703.1"/>
    </source>
</evidence>
<feature type="domain" description="CST complex subunit Stn1 N-terminal" evidence="4">
    <location>
        <begin position="31"/>
        <end position="194"/>
    </location>
</feature>